<dbReference type="EMBL" id="CP165728">
    <property type="protein sequence ID" value="XDV69332.1"/>
    <property type="molecule type" value="Genomic_DNA"/>
</dbReference>
<protein>
    <submittedName>
        <fullName evidence="2">Uncharacterized protein</fullName>
    </submittedName>
</protein>
<sequence length="57" mass="5707">MTEYTRPGNTASDAASDAAGSAAPAAAPAPRRRFTVQRGGCGCEGKPSPTAQQKDNG</sequence>
<organism evidence="2">
    <name type="scientific">Streptomyces sp. R33</name>
    <dbReference type="NCBI Taxonomy" id="3238629"/>
    <lineage>
        <taxon>Bacteria</taxon>
        <taxon>Bacillati</taxon>
        <taxon>Actinomycetota</taxon>
        <taxon>Actinomycetes</taxon>
        <taxon>Kitasatosporales</taxon>
        <taxon>Streptomycetaceae</taxon>
        <taxon>Streptomyces</taxon>
    </lineage>
</organism>
<gene>
    <name evidence="2" type="ORF">AB5J51_41100</name>
</gene>
<keyword evidence="2" id="KW-0614">Plasmid</keyword>
<dbReference type="AlphaFoldDB" id="A0AB39YHF4"/>
<feature type="region of interest" description="Disordered" evidence="1">
    <location>
        <begin position="1"/>
        <end position="57"/>
    </location>
</feature>
<geneLocation type="plasmid" evidence="2">
    <name>unnamed1</name>
</geneLocation>
<proteinExistence type="predicted"/>
<dbReference type="RefSeq" id="WP_168724362.1">
    <property type="nucleotide sequence ID" value="NZ_CP165728.1"/>
</dbReference>
<evidence type="ECO:0000313" key="2">
    <source>
        <dbReference type="EMBL" id="XDV69332.1"/>
    </source>
</evidence>
<accession>A0AB39YHF4</accession>
<name>A0AB39YHF4_9ACTN</name>
<feature type="compositionally biased region" description="Low complexity" evidence="1">
    <location>
        <begin position="11"/>
        <end position="29"/>
    </location>
</feature>
<reference evidence="2" key="1">
    <citation type="submission" date="2024-08" db="EMBL/GenBank/DDBJ databases">
        <authorList>
            <person name="Yu S.T."/>
        </authorList>
    </citation>
    <scope>NUCLEOTIDE SEQUENCE</scope>
    <source>
        <strain evidence="2">R33</strain>
        <plasmid evidence="2">unnamed1</plasmid>
    </source>
</reference>
<evidence type="ECO:0000256" key="1">
    <source>
        <dbReference type="SAM" id="MobiDB-lite"/>
    </source>
</evidence>